<dbReference type="InterPro" id="IPR001853">
    <property type="entry name" value="DSBA-like_thioredoxin_dom"/>
</dbReference>
<dbReference type="Proteomes" id="UP001589890">
    <property type="component" value="Unassembled WGS sequence"/>
</dbReference>
<proteinExistence type="predicted"/>
<dbReference type="Pfam" id="PF01323">
    <property type="entry name" value="DSBA"/>
    <property type="match status" value="1"/>
</dbReference>
<protein>
    <submittedName>
        <fullName evidence="2">DsbA family oxidoreductase</fullName>
    </submittedName>
</protein>
<sequence length="251" mass="26759">MRIDVWSDVVCPWCYIGKRRLEKAIADGGFGSQVEVVWHSFQLDPSARNDDPRDLAERLGAKYGGGREFGLKANAQVTGVAAEDGLEFHFEHAKPANTVDAHRLLHLALDLVEAGELPANGQDQLKERLLRAYFTEGEAVGDHATLTRLAVEAGLPENRVTEVLAGREYADDVAADQAQAVAYGANGVPFFVIDQKYGVSGAQPVEVFDEVIRKALAERSPITIVAGAGATDLGKDADGTDGACGPDGCAI</sequence>
<dbReference type="SUPFAM" id="SSF52833">
    <property type="entry name" value="Thioredoxin-like"/>
    <property type="match status" value="1"/>
</dbReference>
<evidence type="ECO:0000313" key="3">
    <source>
        <dbReference type="Proteomes" id="UP001589890"/>
    </source>
</evidence>
<dbReference type="RefSeq" id="WP_380050833.1">
    <property type="nucleotide sequence ID" value="NZ_JBHLTC010000029.1"/>
</dbReference>
<evidence type="ECO:0000313" key="2">
    <source>
        <dbReference type="EMBL" id="MFC0626815.1"/>
    </source>
</evidence>
<gene>
    <name evidence="2" type="ORF">ACFFGN_22235</name>
</gene>
<evidence type="ECO:0000259" key="1">
    <source>
        <dbReference type="Pfam" id="PF01323"/>
    </source>
</evidence>
<keyword evidence="3" id="KW-1185">Reference proteome</keyword>
<dbReference type="InterPro" id="IPR036249">
    <property type="entry name" value="Thioredoxin-like_sf"/>
</dbReference>
<comment type="caution">
    <text evidence="2">The sequence shown here is derived from an EMBL/GenBank/DDBJ whole genome shotgun (WGS) entry which is preliminary data.</text>
</comment>
<accession>A0ABV6QQK5</accession>
<name>A0ABV6QQK5_9ACTN</name>
<reference evidence="2 3" key="1">
    <citation type="submission" date="2024-09" db="EMBL/GenBank/DDBJ databases">
        <authorList>
            <person name="Sun Q."/>
            <person name="Mori K."/>
        </authorList>
    </citation>
    <scope>NUCLEOTIDE SEQUENCE [LARGE SCALE GENOMIC DNA]</scope>
    <source>
        <strain evidence="2 3">CGMCC 1.15906</strain>
    </source>
</reference>
<dbReference type="PANTHER" id="PTHR13887:SF41">
    <property type="entry name" value="THIOREDOXIN SUPERFAMILY PROTEIN"/>
    <property type="match status" value="1"/>
</dbReference>
<dbReference type="PANTHER" id="PTHR13887">
    <property type="entry name" value="GLUTATHIONE S-TRANSFERASE KAPPA"/>
    <property type="match status" value="1"/>
</dbReference>
<dbReference type="CDD" id="cd03024">
    <property type="entry name" value="DsbA_FrnE"/>
    <property type="match status" value="1"/>
</dbReference>
<dbReference type="Gene3D" id="3.40.30.10">
    <property type="entry name" value="Glutaredoxin"/>
    <property type="match status" value="1"/>
</dbReference>
<dbReference type="EMBL" id="JBHLTC010000029">
    <property type="protein sequence ID" value="MFC0626815.1"/>
    <property type="molecule type" value="Genomic_DNA"/>
</dbReference>
<feature type="domain" description="DSBA-like thioredoxin" evidence="1">
    <location>
        <begin position="3"/>
        <end position="212"/>
    </location>
</feature>
<organism evidence="2 3">
    <name type="scientific">Kribbella deserti</name>
    <dbReference type="NCBI Taxonomy" id="1926257"/>
    <lineage>
        <taxon>Bacteria</taxon>
        <taxon>Bacillati</taxon>
        <taxon>Actinomycetota</taxon>
        <taxon>Actinomycetes</taxon>
        <taxon>Propionibacteriales</taxon>
        <taxon>Kribbellaceae</taxon>
        <taxon>Kribbella</taxon>
    </lineage>
</organism>